<dbReference type="InterPro" id="IPR045087">
    <property type="entry name" value="Cu-oxidase_fam"/>
</dbReference>
<feature type="domain" description="Plastocyanin-like" evidence="4">
    <location>
        <begin position="70"/>
        <end position="183"/>
    </location>
</feature>
<dbReference type="PANTHER" id="PTHR11709">
    <property type="entry name" value="MULTI-COPPER OXIDASE"/>
    <property type="match status" value="1"/>
</dbReference>
<comment type="caution">
    <text evidence="5">The sequence shown here is derived from an EMBL/GenBank/DDBJ whole genome shotgun (WGS) entry which is preliminary data.</text>
</comment>
<dbReference type="Gene3D" id="2.60.40.420">
    <property type="entry name" value="Cupredoxins - blue copper proteins"/>
    <property type="match status" value="1"/>
</dbReference>
<evidence type="ECO:0000256" key="1">
    <source>
        <dbReference type="ARBA" id="ARBA00010609"/>
    </source>
</evidence>
<dbReference type="OrthoDB" id="2504851at2759"/>
<sequence>MTDTLLIASLKLQKFAILVCCYIFALGAALPHQTSRLVVAQPAHPHEYILKSDFKISATPVTREYNFVITETTAALDGFSKPVLAINNQIPGPLIEANEGDCLEIKVTNHMTVGVTLHWHGLYQNGTNWEDGVTGVTQCPIPPHGGHYIYKFKLTGQFGTFWYHSHHQNLMADGISGPLIIHSLSDPLKRSVDFDEDVVLMLADWYH</sequence>
<evidence type="ECO:0000313" key="5">
    <source>
        <dbReference type="EMBL" id="MBW0529895.1"/>
    </source>
</evidence>
<dbReference type="AlphaFoldDB" id="A0A9Q3F396"/>
<proteinExistence type="inferred from homology"/>
<keyword evidence="6" id="KW-1185">Reference proteome</keyword>
<dbReference type="GO" id="GO:0016491">
    <property type="term" value="F:oxidoreductase activity"/>
    <property type="evidence" value="ECO:0007669"/>
    <property type="project" value="TreeGrafter"/>
</dbReference>
<evidence type="ECO:0000259" key="4">
    <source>
        <dbReference type="Pfam" id="PF07732"/>
    </source>
</evidence>
<dbReference type="Proteomes" id="UP000765509">
    <property type="component" value="Unassembled WGS sequence"/>
</dbReference>
<dbReference type="InterPro" id="IPR008972">
    <property type="entry name" value="Cupredoxin"/>
</dbReference>
<dbReference type="Pfam" id="PF07732">
    <property type="entry name" value="Cu-oxidase_3"/>
    <property type="match status" value="1"/>
</dbReference>
<feature type="non-terminal residue" evidence="5">
    <location>
        <position position="207"/>
    </location>
</feature>
<evidence type="ECO:0000256" key="3">
    <source>
        <dbReference type="ARBA" id="ARBA00023180"/>
    </source>
</evidence>
<keyword evidence="2" id="KW-0186">Copper</keyword>
<accession>A0A9Q3F396</accession>
<name>A0A9Q3F396_9BASI</name>
<reference evidence="5" key="1">
    <citation type="submission" date="2021-03" db="EMBL/GenBank/DDBJ databases">
        <title>Draft genome sequence of rust myrtle Austropuccinia psidii MF-1, a brazilian biotype.</title>
        <authorList>
            <person name="Quecine M.C."/>
            <person name="Pachon D.M.R."/>
            <person name="Bonatelli M.L."/>
            <person name="Correr F.H."/>
            <person name="Franceschini L.M."/>
            <person name="Leite T.F."/>
            <person name="Margarido G.R.A."/>
            <person name="Almeida C.A."/>
            <person name="Ferrarezi J.A."/>
            <person name="Labate C.A."/>
        </authorList>
    </citation>
    <scope>NUCLEOTIDE SEQUENCE</scope>
    <source>
        <strain evidence="5">MF-1</strain>
    </source>
</reference>
<evidence type="ECO:0000313" key="6">
    <source>
        <dbReference type="Proteomes" id="UP000765509"/>
    </source>
</evidence>
<gene>
    <name evidence="5" type="ORF">O181_069610</name>
</gene>
<organism evidence="5 6">
    <name type="scientific">Austropuccinia psidii MF-1</name>
    <dbReference type="NCBI Taxonomy" id="1389203"/>
    <lineage>
        <taxon>Eukaryota</taxon>
        <taxon>Fungi</taxon>
        <taxon>Dikarya</taxon>
        <taxon>Basidiomycota</taxon>
        <taxon>Pucciniomycotina</taxon>
        <taxon>Pucciniomycetes</taxon>
        <taxon>Pucciniales</taxon>
        <taxon>Sphaerophragmiaceae</taxon>
        <taxon>Austropuccinia</taxon>
    </lineage>
</organism>
<dbReference type="InterPro" id="IPR011707">
    <property type="entry name" value="Cu-oxidase-like_N"/>
</dbReference>
<evidence type="ECO:0000256" key="2">
    <source>
        <dbReference type="ARBA" id="ARBA00023008"/>
    </source>
</evidence>
<keyword evidence="3" id="KW-0325">Glycoprotein</keyword>
<dbReference type="CDD" id="cd13857">
    <property type="entry name" value="CuRO_1_Diphenol_Ox"/>
    <property type="match status" value="1"/>
</dbReference>
<dbReference type="PANTHER" id="PTHR11709:SF414">
    <property type="entry name" value="ADR239WP"/>
    <property type="match status" value="1"/>
</dbReference>
<comment type="similarity">
    <text evidence="1">Belongs to the multicopper oxidase family.</text>
</comment>
<dbReference type="GO" id="GO:0005507">
    <property type="term" value="F:copper ion binding"/>
    <property type="evidence" value="ECO:0007669"/>
    <property type="project" value="InterPro"/>
</dbReference>
<dbReference type="EMBL" id="AVOT02035507">
    <property type="protein sequence ID" value="MBW0529895.1"/>
    <property type="molecule type" value="Genomic_DNA"/>
</dbReference>
<dbReference type="SUPFAM" id="SSF49503">
    <property type="entry name" value="Cupredoxins"/>
    <property type="match status" value="1"/>
</dbReference>
<protein>
    <recommendedName>
        <fullName evidence="4">Plastocyanin-like domain-containing protein</fullName>
    </recommendedName>
</protein>